<dbReference type="GO" id="GO:0004175">
    <property type="term" value="F:endopeptidase activity"/>
    <property type="evidence" value="ECO:0007669"/>
    <property type="project" value="UniProtKB-ARBA"/>
</dbReference>
<dbReference type="GO" id="GO:0006508">
    <property type="term" value="P:proteolysis"/>
    <property type="evidence" value="ECO:0007669"/>
    <property type="project" value="UniProtKB-KW"/>
</dbReference>
<protein>
    <submittedName>
        <fullName evidence="3">CPBP family intramembrane metalloprotease</fullName>
    </submittedName>
</protein>
<feature type="transmembrane region" description="Helical" evidence="1">
    <location>
        <begin position="142"/>
        <end position="161"/>
    </location>
</feature>
<gene>
    <name evidence="3" type="ORF">GOC74_10640</name>
</gene>
<reference evidence="3" key="1">
    <citation type="submission" date="2019-12" db="EMBL/GenBank/DDBJ databases">
        <title>Whole-genome sequence of Halomicrobium mukohataei pws1.</title>
        <authorList>
            <person name="Verma D.K."/>
            <person name="Gopal K."/>
            <person name="Prasad E.S."/>
        </authorList>
    </citation>
    <scope>NUCLEOTIDE SEQUENCE</scope>
    <source>
        <strain evidence="3">Pws1</strain>
    </source>
</reference>
<dbReference type="Proteomes" id="UP000608662">
    <property type="component" value="Unassembled WGS sequence"/>
</dbReference>
<keyword evidence="1" id="KW-0472">Membrane</keyword>
<dbReference type="PANTHER" id="PTHR36435">
    <property type="entry name" value="SLR1288 PROTEIN"/>
    <property type="match status" value="1"/>
</dbReference>
<feature type="transmembrane region" description="Helical" evidence="1">
    <location>
        <begin position="173"/>
        <end position="192"/>
    </location>
</feature>
<feature type="transmembrane region" description="Helical" evidence="1">
    <location>
        <begin position="101"/>
        <end position="122"/>
    </location>
</feature>
<dbReference type="EMBL" id="WOYG01000001">
    <property type="protein sequence ID" value="NLV10384.1"/>
    <property type="molecule type" value="Genomic_DNA"/>
</dbReference>
<keyword evidence="1" id="KW-0812">Transmembrane</keyword>
<evidence type="ECO:0000313" key="4">
    <source>
        <dbReference type="Proteomes" id="UP000608662"/>
    </source>
</evidence>
<feature type="transmembrane region" description="Helical" evidence="1">
    <location>
        <begin position="28"/>
        <end position="50"/>
    </location>
</feature>
<proteinExistence type="predicted"/>
<evidence type="ECO:0000313" key="3">
    <source>
        <dbReference type="EMBL" id="NLV10384.1"/>
    </source>
</evidence>
<organism evidence="3 4">
    <name type="scientific">Halomicrobium mukohataei</name>
    <dbReference type="NCBI Taxonomy" id="57705"/>
    <lineage>
        <taxon>Archaea</taxon>
        <taxon>Methanobacteriati</taxon>
        <taxon>Methanobacteriota</taxon>
        <taxon>Stenosarchaea group</taxon>
        <taxon>Halobacteria</taxon>
        <taxon>Halobacteriales</taxon>
        <taxon>Haloarculaceae</taxon>
        <taxon>Halomicrobium</taxon>
    </lineage>
</organism>
<name>A0A847UFW7_9EURY</name>
<comment type="caution">
    <text evidence="3">The sequence shown here is derived from an EMBL/GenBank/DDBJ whole genome shotgun (WGS) entry which is preliminary data.</text>
</comment>
<keyword evidence="3" id="KW-0378">Hydrolase</keyword>
<keyword evidence="3" id="KW-0645">Protease</keyword>
<feature type="transmembrane region" description="Helical" evidence="1">
    <location>
        <begin position="228"/>
        <end position="245"/>
    </location>
</feature>
<evidence type="ECO:0000256" key="1">
    <source>
        <dbReference type="SAM" id="Phobius"/>
    </source>
</evidence>
<dbReference type="GO" id="GO:0008237">
    <property type="term" value="F:metallopeptidase activity"/>
    <property type="evidence" value="ECO:0007669"/>
    <property type="project" value="UniProtKB-KW"/>
</dbReference>
<dbReference type="AlphaFoldDB" id="A0A847UFW7"/>
<dbReference type="InterPro" id="IPR003675">
    <property type="entry name" value="Rce1/LyrA-like_dom"/>
</dbReference>
<dbReference type="PANTHER" id="PTHR36435:SF1">
    <property type="entry name" value="CAAX AMINO TERMINAL PROTEASE FAMILY PROTEIN"/>
    <property type="match status" value="1"/>
</dbReference>
<sequence length="247" mass="26163">MLIYNPISHLSMVSDRSPTEDILLRTNLWRWLSVVFAPFVLTVIVLTAVFTVTGGESPIPRLSTGVYSLLSALVVVLLLLRLSPTVRAEVFPTQIPKRTEVGAVIAATLVTVLLFDPIGTFIADVFGSGGGTADAFDSSLGAAIFVVSSVAIAPIVEEYLFRGVALDALRSRYGVATAIVGSSVLFGGIHFLTGGISVLVSATLSGFLYAGMRVKFENLTGAIVAHHLNNLYWVLTMAGVLPNVVPT</sequence>
<keyword evidence="3" id="KW-0482">Metalloprotease</keyword>
<evidence type="ECO:0000259" key="2">
    <source>
        <dbReference type="Pfam" id="PF02517"/>
    </source>
</evidence>
<accession>A0A847UFW7</accession>
<keyword evidence="1" id="KW-1133">Transmembrane helix</keyword>
<feature type="transmembrane region" description="Helical" evidence="1">
    <location>
        <begin position="62"/>
        <end position="80"/>
    </location>
</feature>
<dbReference type="InterPro" id="IPR052710">
    <property type="entry name" value="CAAX_protease"/>
</dbReference>
<feature type="domain" description="CAAX prenyl protease 2/Lysostaphin resistance protein A-like" evidence="2">
    <location>
        <begin position="142"/>
        <end position="231"/>
    </location>
</feature>
<dbReference type="Pfam" id="PF02517">
    <property type="entry name" value="Rce1-like"/>
    <property type="match status" value="1"/>
</dbReference>
<dbReference type="GO" id="GO:0080120">
    <property type="term" value="P:CAAX-box protein maturation"/>
    <property type="evidence" value="ECO:0007669"/>
    <property type="project" value="UniProtKB-ARBA"/>
</dbReference>